<dbReference type="Pfam" id="PF00092">
    <property type="entry name" value="VWA"/>
    <property type="match status" value="1"/>
</dbReference>
<organism evidence="3 4">
    <name type="scientific">Leucobacter chromiireducens subsp. chromiireducens</name>
    <dbReference type="NCBI Taxonomy" id="660067"/>
    <lineage>
        <taxon>Bacteria</taxon>
        <taxon>Bacillati</taxon>
        <taxon>Actinomycetota</taxon>
        <taxon>Actinomycetes</taxon>
        <taxon>Micrococcales</taxon>
        <taxon>Microbacteriaceae</taxon>
        <taxon>Leucobacter</taxon>
    </lineage>
</organism>
<evidence type="ECO:0000313" key="3">
    <source>
        <dbReference type="EMBL" id="MBL3690984.1"/>
    </source>
</evidence>
<dbReference type="InterPro" id="IPR036465">
    <property type="entry name" value="vWFA_dom_sf"/>
</dbReference>
<accession>A0ABS1SSL6</accession>
<evidence type="ECO:0000259" key="2">
    <source>
        <dbReference type="PROSITE" id="PS50234"/>
    </source>
</evidence>
<dbReference type="PROSITE" id="PS50234">
    <property type="entry name" value="VWFA"/>
    <property type="match status" value="1"/>
</dbReference>
<sequence length="631" mass="65914">MTSEAGAELRARLAAAGAVLGLPIEVHEGDDWSIADGVLHVGLGWYSVRGHSAEEAVALALLHLWEGPRAARLAPARARRRDSVVAQRPELTPLLDAVIRLQSARELLQAMPGLRVPLAAALTRSLPADPDTLPRHVQWVTQLLARGMGFRFGGAPSDALVAAELAQLATAGGAGRDALSLVLAPDSTRPALQRYERALVLLLPPYERLLTADLAAAGLDSGSEAGVVDKPEPGVEGLAGAPGAEDEAAPGADAELSEGAADAAADEQERARAGEGQERAEGADLFAAEQAGFVERMLETPLPGAGAFWEAALAAEAEAGRDDDAAPREPGEYAGGGGYAGATALHEYRARVADLGAAIERMREVWARVIAERIALRPTLSRRPRPEGEELAGEALPTALAQARAGIPRPDAYRSRVQMPRRARRAGSTDYVFLIDRSASMQGRIAAAASDAMIVLLESLAAVERDIEFAERATGTGLELDVRTALVVFDAEAHTVKPLSRGLSDAVRRELDAAIRSPQGSTNDGAALAAAGAELGLAGGRPVSDADGIARTRLVFLISDGGSNDPLAAARQLRILQQAGVRVIGCGLGTDDLRARYAPDGIRVDDPTQLAGALHDIIAADVTQQLTHPGR</sequence>
<feature type="compositionally biased region" description="Basic and acidic residues" evidence="1">
    <location>
        <begin position="267"/>
        <end position="280"/>
    </location>
</feature>
<name>A0ABS1SSL6_9MICO</name>
<gene>
    <name evidence="3" type="ORF">D3226_13635</name>
</gene>
<keyword evidence="4" id="KW-1185">Reference proteome</keyword>
<dbReference type="CDD" id="cd00198">
    <property type="entry name" value="vWFA"/>
    <property type="match status" value="1"/>
</dbReference>
<feature type="domain" description="VWFA" evidence="2">
    <location>
        <begin position="430"/>
        <end position="591"/>
    </location>
</feature>
<dbReference type="Proteomes" id="UP001646141">
    <property type="component" value="Unassembled WGS sequence"/>
</dbReference>
<evidence type="ECO:0000256" key="1">
    <source>
        <dbReference type="SAM" id="MobiDB-lite"/>
    </source>
</evidence>
<feature type="region of interest" description="Disordered" evidence="1">
    <location>
        <begin position="222"/>
        <end position="280"/>
    </location>
</feature>
<reference evidence="3 4" key="1">
    <citation type="submission" date="2018-09" db="EMBL/GenBank/DDBJ databases">
        <title>Comparative genomics of Leucobacter spp.</title>
        <authorList>
            <person name="Reis A.C."/>
            <person name="Kolvenbach B.A."/>
            <person name="Corvini P.F.X."/>
            <person name="Nunes O.C."/>
        </authorList>
    </citation>
    <scope>NUCLEOTIDE SEQUENCE [LARGE SCALE GENOMIC DNA]</scope>
    <source>
        <strain evidence="3 4">L-1</strain>
    </source>
</reference>
<proteinExistence type="predicted"/>
<dbReference type="EMBL" id="QYAD01000005">
    <property type="protein sequence ID" value="MBL3690984.1"/>
    <property type="molecule type" value="Genomic_DNA"/>
</dbReference>
<comment type="caution">
    <text evidence="3">The sequence shown here is derived from an EMBL/GenBank/DDBJ whole genome shotgun (WGS) entry which is preliminary data.</text>
</comment>
<dbReference type="SUPFAM" id="SSF53300">
    <property type="entry name" value="vWA-like"/>
    <property type="match status" value="1"/>
</dbReference>
<feature type="compositionally biased region" description="Low complexity" evidence="1">
    <location>
        <begin position="236"/>
        <end position="263"/>
    </location>
</feature>
<dbReference type="RefSeq" id="WP_202383153.1">
    <property type="nucleotide sequence ID" value="NZ_BAAAMA010000009.1"/>
</dbReference>
<dbReference type="Gene3D" id="3.40.50.410">
    <property type="entry name" value="von Willebrand factor, type A domain"/>
    <property type="match status" value="1"/>
</dbReference>
<evidence type="ECO:0000313" key="4">
    <source>
        <dbReference type="Proteomes" id="UP001646141"/>
    </source>
</evidence>
<dbReference type="SMART" id="SM00327">
    <property type="entry name" value="VWA"/>
    <property type="match status" value="1"/>
</dbReference>
<protein>
    <submittedName>
        <fullName evidence="3">VWA domain-containing protein</fullName>
    </submittedName>
</protein>
<dbReference type="InterPro" id="IPR002035">
    <property type="entry name" value="VWF_A"/>
</dbReference>